<reference evidence="3 4" key="1">
    <citation type="submission" date="2019-02" db="EMBL/GenBank/DDBJ databases">
        <authorList>
            <person name="Li Y."/>
        </authorList>
    </citation>
    <scope>NUCLEOTIDE SEQUENCE [LARGE SCALE GENOMIC DNA]</scope>
    <source>
        <strain evidence="3 4">3-7</strain>
    </source>
</reference>
<accession>A0A4Q6XWQ2</accession>
<evidence type="ECO:0000313" key="3">
    <source>
        <dbReference type="EMBL" id="RZF60896.1"/>
    </source>
</evidence>
<keyword evidence="1" id="KW-0175">Coiled coil</keyword>
<evidence type="ECO:0000313" key="4">
    <source>
        <dbReference type="Proteomes" id="UP000292085"/>
    </source>
</evidence>
<feature type="region of interest" description="Disordered" evidence="2">
    <location>
        <begin position="1"/>
        <end position="40"/>
    </location>
</feature>
<evidence type="ECO:0000256" key="2">
    <source>
        <dbReference type="SAM" id="MobiDB-lite"/>
    </source>
</evidence>
<proteinExistence type="predicted"/>
<dbReference type="RefSeq" id="WP_130159970.1">
    <property type="nucleotide sequence ID" value="NZ_SGIS01000045.1"/>
</dbReference>
<dbReference type="EMBL" id="SGIS01000045">
    <property type="protein sequence ID" value="RZF60896.1"/>
    <property type="molecule type" value="Genomic_DNA"/>
</dbReference>
<feature type="coiled-coil region" evidence="1">
    <location>
        <begin position="60"/>
        <end position="159"/>
    </location>
</feature>
<dbReference type="OrthoDB" id="6383742at2"/>
<organism evidence="3 4">
    <name type="scientific">Sphingomonas populi</name>
    <dbReference type="NCBI Taxonomy" id="2484750"/>
    <lineage>
        <taxon>Bacteria</taxon>
        <taxon>Pseudomonadati</taxon>
        <taxon>Pseudomonadota</taxon>
        <taxon>Alphaproteobacteria</taxon>
        <taxon>Sphingomonadales</taxon>
        <taxon>Sphingomonadaceae</taxon>
        <taxon>Sphingomonas</taxon>
    </lineage>
</organism>
<name>A0A4Q6XWQ2_9SPHN</name>
<protein>
    <submittedName>
        <fullName evidence="3">Uncharacterized protein</fullName>
    </submittedName>
</protein>
<dbReference type="AlphaFoldDB" id="A0A4Q6XWQ2"/>
<sequence>MRSRLKSGDEGQVPAKATATQAVRPGSAHGLARDPGGDLDSAWRDLAAADSRGDRLAVRLSAARDEAARLRAAAIEADREKDTMASAMARLHDGIKSRDGAITAMAEDLRRKERELEDLRRRADGPQPIAAAGQAPALDAEANVQLAGLRRRLRTAEEDAALQRSLVSLLTAMLQVLSDPGRWWFALLPGFWIGNIKSRRLRRKTLFDARLYAKRYPDVGRAGMDPLHHYVSHGLEEGRLRI</sequence>
<dbReference type="Proteomes" id="UP000292085">
    <property type="component" value="Unassembled WGS sequence"/>
</dbReference>
<comment type="caution">
    <text evidence="3">The sequence shown here is derived from an EMBL/GenBank/DDBJ whole genome shotgun (WGS) entry which is preliminary data.</text>
</comment>
<keyword evidence="4" id="KW-1185">Reference proteome</keyword>
<gene>
    <name evidence="3" type="ORF">EWE75_20565</name>
</gene>
<evidence type="ECO:0000256" key="1">
    <source>
        <dbReference type="SAM" id="Coils"/>
    </source>
</evidence>